<organism evidence="6 7">
    <name type="scientific">Maioricimonas rarisocia</name>
    <dbReference type="NCBI Taxonomy" id="2528026"/>
    <lineage>
        <taxon>Bacteria</taxon>
        <taxon>Pseudomonadati</taxon>
        <taxon>Planctomycetota</taxon>
        <taxon>Planctomycetia</taxon>
        <taxon>Planctomycetales</taxon>
        <taxon>Planctomycetaceae</taxon>
        <taxon>Maioricimonas</taxon>
    </lineage>
</organism>
<dbReference type="InterPro" id="IPR015422">
    <property type="entry name" value="PyrdxlP-dep_Trfase_small"/>
</dbReference>
<dbReference type="GO" id="GO:0000271">
    <property type="term" value="P:polysaccharide biosynthetic process"/>
    <property type="evidence" value="ECO:0007669"/>
    <property type="project" value="TreeGrafter"/>
</dbReference>
<dbReference type="Pfam" id="PF01041">
    <property type="entry name" value="DegT_DnrJ_EryC1"/>
    <property type="match status" value="1"/>
</dbReference>
<reference evidence="6 7" key="1">
    <citation type="submission" date="2019-02" db="EMBL/GenBank/DDBJ databases">
        <title>Deep-cultivation of Planctomycetes and their phenomic and genomic characterization uncovers novel biology.</title>
        <authorList>
            <person name="Wiegand S."/>
            <person name="Jogler M."/>
            <person name="Boedeker C."/>
            <person name="Pinto D."/>
            <person name="Vollmers J."/>
            <person name="Rivas-Marin E."/>
            <person name="Kohn T."/>
            <person name="Peeters S.H."/>
            <person name="Heuer A."/>
            <person name="Rast P."/>
            <person name="Oberbeckmann S."/>
            <person name="Bunk B."/>
            <person name="Jeske O."/>
            <person name="Meyerdierks A."/>
            <person name="Storesund J.E."/>
            <person name="Kallscheuer N."/>
            <person name="Luecker S."/>
            <person name="Lage O.M."/>
            <person name="Pohl T."/>
            <person name="Merkel B.J."/>
            <person name="Hornburger P."/>
            <person name="Mueller R.-W."/>
            <person name="Bruemmer F."/>
            <person name="Labrenz M."/>
            <person name="Spormann A.M."/>
            <person name="Op den Camp H."/>
            <person name="Overmann J."/>
            <person name="Amann R."/>
            <person name="Jetten M.S.M."/>
            <person name="Mascher T."/>
            <person name="Medema M.H."/>
            <person name="Devos D.P."/>
            <person name="Kaster A.-K."/>
            <person name="Ovreas L."/>
            <person name="Rohde M."/>
            <person name="Galperin M.Y."/>
            <person name="Jogler C."/>
        </authorList>
    </citation>
    <scope>NUCLEOTIDE SEQUENCE [LARGE SCALE GENOMIC DNA]</scope>
    <source>
        <strain evidence="6 7">Mal4</strain>
    </source>
</reference>
<evidence type="ECO:0000313" key="7">
    <source>
        <dbReference type="Proteomes" id="UP000320496"/>
    </source>
</evidence>
<dbReference type="InterPro" id="IPR015424">
    <property type="entry name" value="PyrdxlP-dep_Trfase"/>
</dbReference>
<dbReference type="InterPro" id="IPR015421">
    <property type="entry name" value="PyrdxlP-dep_Trfase_major"/>
</dbReference>
<evidence type="ECO:0000313" key="6">
    <source>
        <dbReference type="EMBL" id="QDU35783.1"/>
    </source>
</evidence>
<dbReference type="OrthoDB" id="9810913at2"/>
<dbReference type="Proteomes" id="UP000320496">
    <property type="component" value="Chromosome"/>
</dbReference>
<gene>
    <name evidence="6" type="ORF">Mal4_00650</name>
</gene>
<dbReference type="SUPFAM" id="SSF53383">
    <property type="entry name" value="PLP-dependent transferases"/>
    <property type="match status" value="1"/>
</dbReference>
<dbReference type="Gene3D" id="3.40.640.10">
    <property type="entry name" value="Type I PLP-dependent aspartate aminotransferase-like (Major domain)"/>
    <property type="match status" value="1"/>
</dbReference>
<feature type="modified residue" description="N6-(pyridoxal phosphate)lysine" evidence="4">
    <location>
        <position position="201"/>
    </location>
</feature>
<dbReference type="KEGG" id="mri:Mal4_00650"/>
<dbReference type="EC" id="2.6.1.90" evidence="6"/>
<dbReference type="CDD" id="cd00616">
    <property type="entry name" value="AHBA_syn"/>
    <property type="match status" value="1"/>
</dbReference>
<dbReference type="FunFam" id="3.40.640.10:FF:000089">
    <property type="entry name" value="Aminotransferase, DegT/DnrJ/EryC1/StrS family"/>
    <property type="match status" value="1"/>
</dbReference>
<dbReference type="PANTHER" id="PTHR30244">
    <property type="entry name" value="TRANSAMINASE"/>
    <property type="match status" value="1"/>
</dbReference>
<dbReference type="PANTHER" id="PTHR30244:SF36">
    <property type="entry name" value="3-OXO-GLUCOSE-6-PHOSPHATE:GLUTAMATE AMINOTRANSFERASE"/>
    <property type="match status" value="1"/>
</dbReference>
<comment type="similarity">
    <text evidence="2 5">Belongs to the DegT/DnrJ/EryC1 family.</text>
</comment>
<evidence type="ECO:0000256" key="5">
    <source>
        <dbReference type="RuleBase" id="RU004508"/>
    </source>
</evidence>
<dbReference type="GO" id="GO:0030170">
    <property type="term" value="F:pyridoxal phosphate binding"/>
    <property type="evidence" value="ECO:0007669"/>
    <property type="project" value="UniProtKB-ARBA"/>
</dbReference>
<sequence length="404" mass="44204">MSNVILPLTGPQSSRPPVPLIDLVEQYETIQDEIRDAVDRVFASQKFVLGDEVAEFECDVASFCDARFSIGCASGSDALLLALMALDIGPGDEVITSPYTFFATGSAIHRTGAQPVFVDIDPKTFNLCPQAVEAALTSRTRAIMPIHLFGQCADMEPLWRCAVKNGLAIIEDAAQAIGASYRGRRAGVLGTMGCFSFFPTKNLGGAGDGGMITTDDPDLAARLRRLRVHGDAGRYEHLEVGINSRLDALQAAVLSVKLRHLDDWAETRRENAARYEQMFRDHRLTDVVELPETAPDCTHVYNQYCVRVRDGLRDDILATLRREQVGSAIYYPKPLHLQECFSSLGYSAGDFPESERASAETIALPIYPELGAERQAIVVNTFAQAVAGARSRTFPMGDTQRRAA</sequence>
<dbReference type="RefSeq" id="WP_145366484.1">
    <property type="nucleotide sequence ID" value="NZ_CP036275.1"/>
</dbReference>
<dbReference type="InterPro" id="IPR000653">
    <property type="entry name" value="DegT/StrS_aminotransferase"/>
</dbReference>
<keyword evidence="1 4" id="KW-0663">Pyridoxal phosphate</keyword>
<evidence type="ECO:0000256" key="2">
    <source>
        <dbReference type="ARBA" id="ARBA00037999"/>
    </source>
</evidence>
<protein>
    <submittedName>
        <fullName evidence="6">Aminotransferase</fullName>
        <ecNumber evidence="6">2.6.1.90</ecNumber>
    </submittedName>
</protein>
<dbReference type="GO" id="GO:0008483">
    <property type="term" value="F:transaminase activity"/>
    <property type="evidence" value="ECO:0007669"/>
    <property type="project" value="UniProtKB-KW"/>
</dbReference>
<proteinExistence type="inferred from homology"/>
<evidence type="ECO:0000256" key="1">
    <source>
        <dbReference type="ARBA" id="ARBA00022898"/>
    </source>
</evidence>
<keyword evidence="6" id="KW-0808">Transferase</keyword>
<keyword evidence="7" id="KW-1185">Reference proteome</keyword>
<evidence type="ECO:0000256" key="3">
    <source>
        <dbReference type="PIRSR" id="PIRSR000390-1"/>
    </source>
</evidence>
<evidence type="ECO:0000256" key="4">
    <source>
        <dbReference type="PIRSR" id="PIRSR000390-2"/>
    </source>
</evidence>
<keyword evidence="6" id="KW-0032">Aminotransferase</keyword>
<dbReference type="EMBL" id="CP036275">
    <property type="protein sequence ID" value="QDU35783.1"/>
    <property type="molecule type" value="Genomic_DNA"/>
</dbReference>
<name>A0A517Z019_9PLAN</name>
<dbReference type="AlphaFoldDB" id="A0A517Z019"/>
<dbReference type="Gene3D" id="3.90.1150.10">
    <property type="entry name" value="Aspartate Aminotransferase, domain 1"/>
    <property type="match status" value="1"/>
</dbReference>
<feature type="active site" description="Proton acceptor" evidence="3">
    <location>
        <position position="201"/>
    </location>
</feature>
<dbReference type="PIRSF" id="PIRSF000390">
    <property type="entry name" value="PLP_StrS"/>
    <property type="match status" value="1"/>
</dbReference>
<accession>A0A517Z019</accession>